<gene>
    <name evidence="3" type="ORF">niasHS_016171</name>
</gene>
<keyword evidence="4" id="KW-1185">Reference proteome</keyword>
<dbReference type="InterPro" id="IPR000210">
    <property type="entry name" value="BTB/POZ_dom"/>
</dbReference>
<proteinExistence type="predicted"/>
<accession>A0ABD2I478</accession>
<organism evidence="3 4">
    <name type="scientific">Heterodera schachtii</name>
    <name type="common">Sugarbeet cyst nematode worm</name>
    <name type="synonym">Tylenchus schachtii</name>
    <dbReference type="NCBI Taxonomy" id="97005"/>
    <lineage>
        <taxon>Eukaryota</taxon>
        <taxon>Metazoa</taxon>
        <taxon>Ecdysozoa</taxon>
        <taxon>Nematoda</taxon>
        <taxon>Chromadorea</taxon>
        <taxon>Rhabditida</taxon>
        <taxon>Tylenchina</taxon>
        <taxon>Tylenchomorpha</taxon>
        <taxon>Tylenchoidea</taxon>
        <taxon>Heteroderidae</taxon>
        <taxon>Heteroderinae</taxon>
        <taxon>Heterodera</taxon>
    </lineage>
</organism>
<sequence>MSAPQVSLWLGAANVCAASVSAANIPDVEVAAFKVMLSFIYTEELSELNGDNAMAVLYAAMSSLHMSMLSFSTWK</sequence>
<dbReference type="InterPro" id="IPR011333">
    <property type="entry name" value="SKP1/BTB/POZ_sf"/>
</dbReference>
<evidence type="ECO:0000313" key="3">
    <source>
        <dbReference type="EMBL" id="KAL3070973.1"/>
    </source>
</evidence>
<evidence type="ECO:0000256" key="1">
    <source>
        <dbReference type="SAM" id="SignalP"/>
    </source>
</evidence>
<comment type="caution">
    <text evidence="3">The sequence shown here is derived from an EMBL/GenBank/DDBJ whole genome shotgun (WGS) entry which is preliminary data.</text>
</comment>
<keyword evidence="1" id="KW-0732">Signal</keyword>
<feature type="domain" description="BTB" evidence="2">
    <location>
        <begin position="16"/>
        <end position="69"/>
    </location>
</feature>
<protein>
    <recommendedName>
        <fullName evidence="2">BTB domain-containing protein</fullName>
    </recommendedName>
</protein>
<dbReference type="Proteomes" id="UP001620645">
    <property type="component" value="Unassembled WGS sequence"/>
</dbReference>
<evidence type="ECO:0000259" key="2">
    <source>
        <dbReference type="Pfam" id="PF00651"/>
    </source>
</evidence>
<dbReference type="Pfam" id="PF00651">
    <property type="entry name" value="BTB"/>
    <property type="match status" value="1"/>
</dbReference>
<dbReference type="SUPFAM" id="SSF54695">
    <property type="entry name" value="POZ domain"/>
    <property type="match status" value="1"/>
</dbReference>
<feature type="signal peptide" evidence="1">
    <location>
        <begin position="1"/>
        <end position="22"/>
    </location>
</feature>
<dbReference type="EMBL" id="JBICCN010000401">
    <property type="protein sequence ID" value="KAL3070973.1"/>
    <property type="molecule type" value="Genomic_DNA"/>
</dbReference>
<name>A0ABD2I478_HETSC</name>
<feature type="chain" id="PRO_5044891600" description="BTB domain-containing protein" evidence="1">
    <location>
        <begin position="23"/>
        <end position="75"/>
    </location>
</feature>
<reference evidence="3 4" key="1">
    <citation type="submission" date="2024-10" db="EMBL/GenBank/DDBJ databases">
        <authorList>
            <person name="Kim D."/>
        </authorList>
    </citation>
    <scope>NUCLEOTIDE SEQUENCE [LARGE SCALE GENOMIC DNA]</scope>
    <source>
        <strain evidence="3">Taebaek</strain>
    </source>
</reference>
<dbReference type="AlphaFoldDB" id="A0ABD2I478"/>
<dbReference type="Gene3D" id="3.30.710.10">
    <property type="entry name" value="Potassium Channel Kv1.1, Chain A"/>
    <property type="match status" value="1"/>
</dbReference>
<evidence type="ECO:0000313" key="4">
    <source>
        <dbReference type="Proteomes" id="UP001620645"/>
    </source>
</evidence>